<dbReference type="Proteomes" id="UP000282876">
    <property type="component" value="Unassembled WGS sequence"/>
</dbReference>
<evidence type="ECO:0000313" key="2">
    <source>
        <dbReference type="EMBL" id="RVD90944.1"/>
    </source>
</evidence>
<keyword evidence="1" id="KW-0812">Transmembrane</keyword>
<comment type="caution">
    <text evidence="2">The sequence shown here is derived from an EMBL/GenBank/DDBJ whole genome shotgun (WGS) entry which is preliminary data.</text>
</comment>
<evidence type="ECO:0000313" key="3">
    <source>
        <dbReference type="Proteomes" id="UP000282876"/>
    </source>
</evidence>
<keyword evidence="3" id="KW-1185">Reference proteome</keyword>
<keyword evidence="1" id="KW-0472">Membrane</keyword>
<organism evidence="2 3">
    <name type="scientific">Tubulinosema ratisbonensis</name>
    <dbReference type="NCBI Taxonomy" id="291195"/>
    <lineage>
        <taxon>Eukaryota</taxon>
        <taxon>Fungi</taxon>
        <taxon>Fungi incertae sedis</taxon>
        <taxon>Microsporidia</taxon>
        <taxon>Tubulinosematoidea</taxon>
        <taxon>Tubulinosematidae</taxon>
        <taxon>Tubulinosema</taxon>
    </lineage>
</organism>
<feature type="transmembrane region" description="Helical" evidence="1">
    <location>
        <begin position="58"/>
        <end position="77"/>
    </location>
</feature>
<name>A0A437AII0_9MICR</name>
<dbReference type="VEuPathDB" id="MicrosporidiaDB:TUBRATIS_26360"/>
<protein>
    <submittedName>
        <fullName evidence="2">Uncharacterized protein</fullName>
    </submittedName>
</protein>
<feature type="transmembrane region" description="Helical" evidence="1">
    <location>
        <begin position="162"/>
        <end position="191"/>
    </location>
</feature>
<sequence>MISKLIVSFIPNCTFISYLFDLLTEKLNKITGYLLITGITLFSLTMVFTGLRLKRASLTFIFFGSFVNLCIFLVNFFNLSFEDNKLCQNFLNESFYLKIKTFLENHNIWLLIISLVFSLILAWAVNMLLLLGKIIISLYLTTRILQINLNELNLKSTYQKNLLFLLAMLTIFITLFIFFRLAFKIILVFLFSFHGSFYTLFSCEKLTNYFIFDLSKSIYFTEDYQLILNVKYFSFWLVFSLTISGFIVQLLNIVKVKD</sequence>
<dbReference type="AlphaFoldDB" id="A0A437AII0"/>
<accession>A0A437AII0</accession>
<evidence type="ECO:0000256" key="1">
    <source>
        <dbReference type="SAM" id="Phobius"/>
    </source>
</evidence>
<dbReference type="EMBL" id="RCSS01000712">
    <property type="protein sequence ID" value="RVD90944.1"/>
    <property type="molecule type" value="Genomic_DNA"/>
</dbReference>
<proteinExistence type="predicted"/>
<feature type="transmembrane region" description="Helical" evidence="1">
    <location>
        <begin position="30"/>
        <end position="51"/>
    </location>
</feature>
<feature type="transmembrane region" description="Helical" evidence="1">
    <location>
        <begin position="233"/>
        <end position="254"/>
    </location>
</feature>
<gene>
    <name evidence="2" type="ORF">TUBRATIS_26360</name>
</gene>
<feature type="transmembrane region" description="Helical" evidence="1">
    <location>
        <begin position="108"/>
        <end position="141"/>
    </location>
</feature>
<keyword evidence="1" id="KW-1133">Transmembrane helix</keyword>
<reference evidence="2 3" key="1">
    <citation type="submission" date="2018-10" db="EMBL/GenBank/DDBJ databases">
        <title>Draft genome sequence of the microsporidian Tubulinosema ratisbonensis.</title>
        <authorList>
            <person name="Polonais V."/>
            <person name="Peyretaillade E."/>
            <person name="Niehus S."/>
            <person name="Wawrzyniak I."/>
            <person name="Franchet A."/>
            <person name="Gaspin C."/>
            <person name="Reichstadt M."/>
            <person name="Belser C."/>
            <person name="Labadie K."/>
            <person name="Delbac F."/>
            <person name="Ferrandon D."/>
        </authorList>
    </citation>
    <scope>NUCLEOTIDE SEQUENCE [LARGE SCALE GENOMIC DNA]</scope>
    <source>
        <strain evidence="2 3">Franzen</strain>
    </source>
</reference>